<reference evidence="11" key="1">
    <citation type="submission" date="2017-02" db="EMBL/GenBank/DDBJ databases">
        <authorList>
            <person name="Varghese N."/>
            <person name="Submissions S."/>
        </authorList>
    </citation>
    <scope>NUCLEOTIDE SEQUENCE [LARGE SCALE GENOMIC DNA]</scope>
    <source>
        <strain evidence="11">DSM 15739</strain>
    </source>
</reference>
<dbReference type="PANTHER" id="PTHR34296:SF2">
    <property type="entry name" value="ABC TRANSPORTER GUANOSINE-BINDING PROTEIN NUPN"/>
    <property type="match status" value="1"/>
</dbReference>
<dbReference type="EMBL" id="FUWO01000009">
    <property type="protein sequence ID" value="SJZ58558.1"/>
    <property type="molecule type" value="Genomic_DNA"/>
</dbReference>
<comment type="similarity">
    <text evidence="2">Belongs to the BMP lipoprotein family.</text>
</comment>
<evidence type="ECO:0000256" key="6">
    <source>
        <dbReference type="ARBA" id="ARBA00023288"/>
    </source>
</evidence>
<accession>A0A1T4LVM8</accession>
<keyword evidence="5" id="KW-0472">Membrane</keyword>
<dbReference type="InterPro" id="IPR003760">
    <property type="entry name" value="PnrA-like"/>
</dbReference>
<evidence type="ECO:0000256" key="8">
    <source>
        <dbReference type="SAM" id="SignalP"/>
    </source>
</evidence>
<keyword evidence="4 8" id="KW-0732">Signal</keyword>
<name>A0A1T4LVM8_9LACT</name>
<dbReference type="STRING" id="1121925.SAMN02746011_01225"/>
<dbReference type="RefSeq" id="WP_078755982.1">
    <property type="nucleotide sequence ID" value="NZ_FUWO01000009.1"/>
</dbReference>
<organism evidence="10 11">
    <name type="scientific">Globicatella sulfidifaciens DSM 15739</name>
    <dbReference type="NCBI Taxonomy" id="1121925"/>
    <lineage>
        <taxon>Bacteria</taxon>
        <taxon>Bacillati</taxon>
        <taxon>Bacillota</taxon>
        <taxon>Bacilli</taxon>
        <taxon>Lactobacillales</taxon>
        <taxon>Aerococcaceae</taxon>
        <taxon>Globicatella</taxon>
    </lineage>
</organism>
<proteinExistence type="inferred from homology"/>
<evidence type="ECO:0000313" key="10">
    <source>
        <dbReference type="EMBL" id="SJZ58558.1"/>
    </source>
</evidence>
<feature type="region of interest" description="Disordered" evidence="7">
    <location>
        <begin position="330"/>
        <end position="379"/>
    </location>
</feature>
<feature type="domain" description="ABC transporter substrate-binding protein PnrA-like" evidence="9">
    <location>
        <begin position="28"/>
        <end position="336"/>
    </location>
</feature>
<dbReference type="SUPFAM" id="SSF53822">
    <property type="entry name" value="Periplasmic binding protein-like I"/>
    <property type="match status" value="1"/>
</dbReference>
<dbReference type="InterPro" id="IPR028082">
    <property type="entry name" value="Peripla_BP_I"/>
</dbReference>
<dbReference type="Proteomes" id="UP000189941">
    <property type="component" value="Unassembled WGS sequence"/>
</dbReference>
<evidence type="ECO:0000259" key="9">
    <source>
        <dbReference type="Pfam" id="PF02608"/>
    </source>
</evidence>
<evidence type="ECO:0000256" key="2">
    <source>
        <dbReference type="ARBA" id="ARBA00008610"/>
    </source>
</evidence>
<dbReference type="OrthoDB" id="9784230at2"/>
<evidence type="ECO:0000256" key="4">
    <source>
        <dbReference type="ARBA" id="ARBA00022729"/>
    </source>
</evidence>
<dbReference type="GO" id="GO:0005886">
    <property type="term" value="C:plasma membrane"/>
    <property type="evidence" value="ECO:0007669"/>
    <property type="project" value="UniProtKB-SubCell"/>
</dbReference>
<feature type="compositionally biased region" description="Acidic residues" evidence="7">
    <location>
        <begin position="343"/>
        <end position="379"/>
    </location>
</feature>
<protein>
    <submittedName>
        <fullName evidence="10">Nucleoside-binding protein</fullName>
    </submittedName>
</protein>
<keyword evidence="3" id="KW-1003">Cell membrane</keyword>
<evidence type="ECO:0000256" key="1">
    <source>
        <dbReference type="ARBA" id="ARBA00004193"/>
    </source>
</evidence>
<evidence type="ECO:0000313" key="11">
    <source>
        <dbReference type="Proteomes" id="UP000189941"/>
    </source>
</evidence>
<feature type="chain" id="PRO_5012707459" evidence="8">
    <location>
        <begin position="24"/>
        <end position="379"/>
    </location>
</feature>
<sequence>MKKFVSLASSALLVASFATPVLAEEDFSTVMITDIGGVDDGSFNQSAWEGMVEFGEANGLERGVNGYEYLQSNSDSDFVTHLNTAVQSNFDLIFGIGFKLETAMREMAEQQPEKHFAIVDSVIDLPNVASLTFKDHEASFLAGVAAAMTTKTNKVGFVGGQEGFVIDRFEAGFVAGVEAVNPDVEVVIEYAGSFGDAAKGKQIAAAMYANDVDIIFHASGDTGNGVFSEAKDIVTADPSREIYVIGVDRDQEAEGIVEIDGEERHLTLTSTLKQVGAAVKSFAEQTKAGNFEAGNKVYGLEDGGVGLTDGQLSEEVLAAVKEYSDKIIAGDIKVPEAPGQEVESTDDTESEDAEEATEEETAAEDSEETAEEETEESAE</sequence>
<dbReference type="CDD" id="cd06354">
    <property type="entry name" value="PBP1_PrnA-like"/>
    <property type="match status" value="1"/>
</dbReference>
<keyword evidence="11" id="KW-1185">Reference proteome</keyword>
<evidence type="ECO:0000256" key="5">
    <source>
        <dbReference type="ARBA" id="ARBA00023136"/>
    </source>
</evidence>
<evidence type="ECO:0000256" key="3">
    <source>
        <dbReference type="ARBA" id="ARBA00022475"/>
    </source>
</evidence>
<dbReference type="InterPro" id="IPR050957">
    <property type="entry name" value="BMP_lipoprotein"/>
</dbReference>
<dbReference type="PANTHER" id="PTHR34296">
    <property type="entry name" value="TRANSCRIPTIONAL ACTIVATOR PROTEIN MED"/>
    <property type="match status" value="1"/>
</dbReference>
<dbReference type="AlphaFoldDB" id="A0A1T4LVM8"/>
<gene>
    <name evidence="10" type="ORF">SAMN02746011_01225</name>
</gene>
<feature type="signal peptide" evidence="8">
    <location>
        <begin position="1"/>
        <end position="23"/>
    </location>
</feature>
<dbReference type="Gene3D" id="3.40.50.2300">
    <property type="match status" value="2"/>
</dbReference>
<evidence type="ECO:0000256" key="7">
    <source>
        <dbReference type="SAM" id="MobiDB-lite"/>
    </source>
</evidence>
<dbReference type="Pfam" id="PF02608">
    <property type="entry name" value="Bmp"/>
    <property type="match status" value="1"/>
</dbReference>
<keyword evidence="6" id="KW-0449">Lipoprotein</keyword>
<comment type="subcellular location">
    <subcellularLocation>
        <location evidence="1">Cell membrane</location>
        <topology evidence="1">Lipid-anchor</topology>
    </subcellularLocation>
</comment>